<dbReference type="EnsemblPlants" id="MELO3C032965.2.1">
    <property type="protein sequence ID" value="MELO3C032965.2.1"/>
    <property type="gene ID" value="MELO3C032965.2"/>
</dbReference>
<feature type="region of interest" description="Disordered" evidence="1">
    <location>
        <begin position="32"/>
        <end position="62"/>
    </location>
</feature>
<accession>A0A9I9EFA9</accession>
<protein>
    <submittedName>
        <fullName evidence="2">Uncharacterized protein</fullName>
    </submittedName>
</protein>
<dbReference type="AlphaFoldDB" id="A0A9I9EFA9"/>
<proteinExistence type="predicted"/>
<feature type="compositionally biased region" description="Basic residues" evidence="1">
    <location>
        <begin position="36"/>
        <end position="45"/>
    </location>
</feature>
<sequence length="62" mass="6856">MSCASCLTATTATQTQKANLRMFSLSLSRQPLHPMNQHHRPHHRGNFGEGEITQNPELGNGN</sequence>
<name>A0A9I9EFA9_CUCME</name>
<organism evidence="2">
    <name type="scientific">Cucumis melo</name>
    <name type="common">Muskmelon</name>
    <dbReference type="NCBI Taxonomy" id="3656"/>
    <lineage>
        <taxon>Eukaryota</taxon>
        <taxon>Viridiplantae</taxon>
        <taxon>Streptophyta</taxon>
        <taxon>Embryophyta</taxon>
        <taxon>Tracheophyta</taxon>
        <taxon>Spermatophyta</taxon>
        <taxon>Magnoliopsida</taxon>
        <taxon>eudicotyledons</taxon>
        <taxon>Gunneridae</taxon>
        <taxon>Pentapetalae</taxon>
        <taxon>rosids</taxon>
        <taxon>fabids</taxon>
        <taxon>Cucurbitales</taxon>
        <taxon>Cucurbitaceae</taxon>
        <taxon>Benincaseae</taxon>
        <taxon>Cucumis</taxon>
    </lineage>
</organism>
<dbReference type="Gramene" id="MELO3C032965.2.1">
    <property type="protein sequence ID" value="MELO3C032965.2.1"/>
    <property type="gene ID" value="MELO3C032965.2"/>
</dbReference>
<evidence type="ECO:0000256" key="1">
    <source>
        <dbReference type="SAM" id="MobiDB-lite"/>
    </source>
</evidence>
<reference evidence="2" key="1">
    <citation type="submission" date="2023-03" db="UniProtKB">
        <authorList>
            <consortium name="EnsemblPlants"/>
        </authorList>
    </citation>
    <scope>IDENTIFICATION</scope>
</reference>
<evidence type="ECO:0000313" key="2">
    <source>
        <dbReference type="EnsemblPlants" id="MELO3C032965.2.1"/>
    </source>
</evidence>
<feature type="compositionally biased region" description="Polar residues" evidence="1">
    <location>
        <begin position="52"/>
        <end position="62"/>
    </location>
</feature>